<accession>A0A9P6XLL0</accession>
<proteinExistence type="predicted"/>
<dbReference type="Proteomes" id="UP000717996">
    <property type="component" value="Unassembled WGS sequence"/>
</dbReference>
<gene>
    <name evidence="1" type="ORF">G6F51_014666</name>
</gene>
<reference evidence="1" key="1">
    <citation type="journal article" date="2020" name="Microb. Genom.">
        <title>Genetic diversity of clinical and environmental Mucorales isolates obtained from an investigation of mucormycosis cases among solid organ transplant recipients.</title>
        <authorList>
            <person name="Nguyen M.H."/>
            <person name="Kaul D."/>
            <person name="Muto C."/>
            <person name="Cheng S.J."/>
            <person name="Richter R.A."/>
            <person name="Bruno V.M."/>
            <person name="Liu G."/>
            <person name="Beyhan S."/>
            <person name="Sundermann A.J."/>
            <person name="Mounaud S."/>
            <person name="Pasculle A.W."/>
            <person name="Nierman W.C."/>
            <person name="Driscoll E."/>
            <person name="Cumbie R."/>
            <person name="Clancy C.J."/>
            <person name="Dupont C.L."/>
        </authorList>
    </citation>
    <scope>NUCLEOTIDE SEQUENCE</scope>
    <source>
        <strain evidence="1">GL16</strain>
    </source>
</reference>
<protein>
    <submittedName>
        <fullName evidence="1">Uncharacterized protein</fullName>
    </submittedName>
</protein>
<sequence>MGREGPSALGGRRVGNPSAYCIGQAGRVAGTIRPGTRRLPATARSLHVVCGSCLRPAAIGKGANSFKSGHGTTP</sequence>
<evidence type="ECO:0000313" key="2">
    <source>
        <dbReference type="Proteomes" id="UP000717996"/>
    </source>
</evidence>
<evidence type="ECO:0000313" key="1">
    <source>
        <dbReference type="EMBL" id="KAG1521674.1"/>
    </source>
</evidence>
<organism evidence="1 2">
    <name type="scientific">Rhizopus oryzae</name>
    <name type="common">Mucormycosis agent</name>
    <name type="synonym">Rhizopus arrhizus var. delemar</name>
    <dbReference type="NCBI Taxonomy" id="64495"/>
    <lineage>
        <taxon>Eukaryota</taxon>
        <taxon>Fungi</taxon>
        <taxon>Fungi incertae sedis</taxon>
        <taxon>Mucoromycota</taxon>
        <taxon>Mucoromycotina</taxon>
        <taxon>Mucoromycetes</taxon>
        <taxon>Mucorales</taxon>
        <taxon>Mucorineae</taxon>
        <taxon>Rhizopodaceae</taxon>
        <taxon>Rhizopus</taxon>
    </lineage>
</organism>
<comment type="caution">
    <text evidence="1">The sequence shown here is derived from an EMBL/GenBank/DDBJ whole genome shotgun (WGS) entry which is preliminary data.</text>
</comment>
<dbReference type="EMBL" id="JAANIT010013895">
    <property type="protein sequence ID" value="KAG1521674.1"/>
    <property type="molecule type" value="Genomic_DNA"/>
</dbReference>
<name>A0A9P6XLL0_RHIOR</name>
<dbReference type="AlphaFoldDB" id="A0A9P6XLL0"/>